<evidence type="ECO:0000313" key="3">
    <source>
        <dbReference type="Proteomes" id="UP000256542"/>
    </source>
</evidence>
<dbReference type="Pfam" id="PF02958">
    <property type="entry name" value="EcKL"/>
    <property type="match status" value="2"/>
</dbReference>
<accession>A0A3E0D9Y8</accession>
<keyword evidence="2" id="KW-0418">Kinase</keyword>
<dbReference type="PANTHER" id="PTHR11012:SF30">
    <property type="entry name" value="PROTEIN KINASE-LIKE DOMAIN-CONTAINING"/>
    <property type="match status" value="1"/>
</dbReference>
<feature type="domain" description="CHK kinase-like" evidence="1">
    <location>
        <begin position="113"/>
        <end position="280"/>
    </location>
</feature>
<dbReference type="SUPFAM" id="SSF56112">
    <property type="entry name" value="Protein kinase-like (PK-like)"/>
    <property type="match status" value="1"/>
</dbReference>
<evidence type="ECO:0000313" key="2">
    <source>
        <dbReference type="EMBL" id="REG79343.1"/>
    </source>
</evidence>
<dbReference type="SMART" id="SM00587">
    <property type="entry name" value="CHK"/>
    <property type="match status" value="1"/>
</dbReference>
<comment type="caution">
    <text evidence="2">The sequence shown here is derived from an EMBL/GenBank/DDBJ whole genome shotgun (WGS) entry which is preliminary data.</text>
</comment>
<dbReference type="OrthoDB" id="9769860at2"/>
<proteinExistence type="predicted"/>
<name>A0A3E0D9Y8_9GAMM</name>
<sequence>MIPDIFIKRQLNAQHVSYLTRIQSLWSGYGEIAKYQVNSGEQTKTVILKHIKIPDSVTHIRGWHSELAHQRKVKSYHVEAAWYQHWASRCSDECRVADCYGVYFSEETGNQYLLLEDLDEAGLANRHTQLAVEDCLVCLNWLAYFHGSFLHPVGQQSLPESDWPQGLWPTGTYWHLATRQDEWRAMEDGLLKQKANAISECLLKSNYRTLVHGDAKVANFCFSEDGRQVAAVDFQYVGMGIGVQDVAYFLGSALSEEDLNTALPYLLEHYFAELAQAIVARGESQDLATAVLEEWQSLFTLAWADFHRFIAGWCPDHKKNNAFSRAITAQALAELTAEY</sequence>
<dbReference type="PANTHER" id="PTHR11012">
    <property type="entry name" value="PROTEIN KINASE-LIKE DOMAIN-CONTAINING"/>
    <property type="match status" value="1"/>
</dbReference>
<dbReference type="InterPro" id="IPR015897">
    <property type="entry name" value="CHK_kinase-like"/>
</dbReference>
<dbReference type="InterPro" id="IPR011009">
    <property type="entry name" value="Kinase-like_dom_sf"/>
</dbReference>
<gene>
    <name evidence="2" type="ORF">DFP81_1204</name>
</gene>
<dbReference type="EMBL" id="QUNG01000020">
    <property type="protein sequence ID" value="REG79343.1"/>
    <property type="molecule type" value="Genomic_DNA"/>
</dbReference>
<dbReference type="AlphaFoldDB" id="A0A3E0D9Y8"/>
<dbReference type="InterPro" id="IPR004119">
    <property type="entry name" value="EcKL"/>
</dbReference>
<protein>
    <submittedName>
        <fullName evidence="2">Ecdysteroid kinase</fullName>
    </submittedName>
</protein>
<dbReference type="RefSeq" id="WP_115899162.1">
    <property type="nucleotide sequence ID" value="NZ_QUNG01000020.1"/>
</dbReference>
<dbReference type="Proteomes" id="UP000256542">
    <property type="component" value="Unassembled WGS sequence"/>
</dbReference>
<dbReference type="GO" id="GO:0016301">
    <property type="term" value="F:kinase activity"/>
    <property type="evidence" value="ECO:0007669"/>
    <property type="project" value="UniProtKB-KW"/>
</dbReference>
<keyword evidence="2" id="KW-0808">Transferase</keyword>
<keyword evidence="3" id="KW-1185">Reference proteome</keyword>
<reference evidence="2 3" key="1">
    <citation type="submission" date="2018-08" db="EMBL/GenBank/DDBJ databases">
        <title>Genomic Encyclopedia of Type Strains, Phase III (KMG-III): the genomes of soil and plant-associated and newly described type strains.</title>
        <authorList>
            <person name="Whitman W."/>
        </authorList>
    </citation>
    <scope>NUCLEOTIDE SEQUENCE [LARGE SCALE GENOMIC DNA]</scope>
    <source>
        <strain evidence="2 3">CECT 7375</strain>
    </source>
</reference>
<organism evidence="2 3">
    <name type="scientific">Marinomonas pollencensis</name>
    <dbReference type="NCBI Taxonomy" id="491954"/>
    <lineage>
        <taxon>Bacteria</taxon>
        <taxon>Pseudomonadati</taxon>
        <taxon>Pseudomonadota</taxon>
        <taxon>Gammaproteobacteria</taxon>
        <taxon>Oceanospirillales</taxon>
        <taxon>Oceanospirillaceae</taxon>
        <taxon>Marinomonas</taxon>
    </lineage>
</organism>
<evidence type="ECO:0000259" key="1">
    <source>
        <dbReference type="SMART" id="SM00587"/>
    </source>
</evidence>
<dbReference type="Gene3D" id="3.90.1200.10">
    <property type="match status" value="1"/>
</dbReference>